<protein>
    <submittedName>
        <fullName evidence="10">DedA family protein</fullName>
    </submittedName>
</protein>
<dbReference type="Proteomes" id="UP000078435">
    <property type="component" value="Unassembled WGS sequence"/>
</dbReference>
<evidence type="ECO:0000259" key="8">
    <source>
        <dbReference type="Pfam" id="PF09335"/>
    </source>
</evidence>
<dbReference type="GO" id="GO:0005886">
    <property type="term" value="C:plasma membrane"/>
    <property type="evidence" value="ECO:0007669"/>
    <property type="project" value="UniProtKB-SubCell"/>
</dbReference>
<feature type="domain" description="VTT" evidence="8">
    <location>
        <begin position="45"/>
        <end position="169"/>
    </location>
</feature>
<comment type="caution">
    <text evidence="9">The sequence shown here is derived from an EMBL/GenBank/DDBJ whole genome shotgun (WGS) entry which is preliminary data.</text>
</comment>
<evidence type="ECO:0000256" key="4">
    <source>
        <dbReference type="ARBA" id="ARBA00022692"/>
    </source>
</evidence>
<evidence type="ECO:0000256" key="2">
    <source>
        <dbReference type="ARBA" id="ARBA00010792"/>
    </source>
</evidence>
<sequence>MLDMLIAIWHQDFDALVQMQAVPMLIGCLMLVLLLESAFVFLPLPGDSLVLLAGGLVGMGVFGPEVTLGYLPLAAGIGSVLAYLQGRALQRTRFMDHIERMLPAESLPRATNLLKRYGFLAMFSSRFIPFVRVLTPMLMGIGRLSVLRMCIASFASAFLWALCLSLVGKLAMKTSFFAHHSELLTRLLLIASLVLFLAAVMAILFRWFKGGAKRETTHE</sequence>
<keyword evidence="3 7" id="KW-1003">Cell membrane</keyword>
<dbReference type="AlphaFoldDB" id="A0A175VLJ4"/>
<evidence type="ECO:0000313" key="9">
    <source>
        <dbReference type="EMBL" id="KXU81390.1"/>
    </source>
</evidence>
<dbReference type="PANTHER" id="PTHR30353:SF11">
    <property type="entry name" value="INNER MEMBRANE PROTEIN YQJA"/>
    <property type="match status" value="1"/>
</dbReference>
<proteinExistence type="inferred from homology"/>
<name>A0A175VLJ4_AEREN</name>
<dbReference type="InterPro" id="IPR032816">
    <property type="entry name" value="VTT_dom"/>
</dbReference>
<comment type="subcellular location">
    <subcellularLocation>
        <location evidence="1 7">Cell membrane</location>
        <topology evidence="1 7">Multi-pass membrane protein</topology>
    </subcellularLocation>
</comment>
<feature type="transmembrane region" description="Helical" evidence="7">
    <location>
        <begin position="187"/>
        <end position="208"/>
    </location>
</feature>
<comment type="similarity">
    <text evidence="2 7">Belongs to the DedA family.</text>
</comment>
<evidence type="ECO:0000313" key="11">
    <source>
        <dbReference type="Proteomes" id="UP000078435"/>
    </source>
</evidence>
<reference evidence="9 11" key="1">
    <citation type="submission" date="2016-02" db="EMBL/GenBank/DDBJ databases">
        <title>Draft genome sequence of Aeromonas trota strain 1999lcr isolated from cerebrospinal fluid (CSF).</title>
        <authorList>
            <person name="Dallagassa C.B."/>
            <person name="Prediger K.C."/>
            <person name="Weiss V.A."/>
            <person name="Assis F.E."/>
            <person name="Baura V."/>
            <person name="Cruz L.M."/>
            <person name="Souza E.M."/>
            <person name="Pedrosa F.O."/>
            <person name="Fadel-Picheth C.M."/>
        </authorList>
    </citation>
    <scope>NUCLEOTIDE SEQUENCE [LARGE SCALE GENOMIC DNA]</scope>
    <source>
        <strain evidence="9 11">1999lcr</strain>
    </source>
</reference>
<dbReference type="Proteomes" id="UP001491613">
    <property type="component" value="Unassembled WGS sequence"/>
</dbReference>
<keyword evidence="6 7" id="KW-0472">Membrane</keyword>
<dbReference type="InterPro" id="IPR032818">
    <property type="entry name" value="DedA-like"/>
</dbReference>
<dbReference type="EMBL" id="JMGO02000002">
    <property type="protein sequence ID" value="KXU81390.1"/>
    <property type="molecule type" value="Genomic_DNA"/>
</dbReference>
<evidence type="ECO:0000256" key="6">
    <source>
        <dbReference type="ARBA" id="ARBA00023136"/>
    </source>
</evidence>
<dbReference type="Pfam" id="PF09335">
    <property type="entry name" value="VTT_dom"/>
    <property type="match status" value="1"/>
</dbReference>
<evidence type="ECO:0000256" key="7">
    <source>
        <dbReference type="RuleBase" id="RU367016"/>
    </source>
</evidence>
<keyword evidence="4 7" id="KW-0812">Transmembrane</keyword>
<dbReference type="PANTHER" id="PTHR30353">
    <property type="entry name" value="INNER MEMBRANE PROTEIN DEDA-RELATED"/>
    <property type="match status" value="1"/>
</dbReference>
<evidence type="ECO:0000313" key="10">
    <source>
        <dbReference type="EMBL" id="MEL3919037.1"/>
    </source>
</evidence>
<organism evidence="9 11">
    <name type="scientific">Aeromonas enteropelogenes</name>
    <name type="common">Aeromonas trota</name>
    <dbReference type="NCBI Taxonomy" id="29489"/>
    <lineage>
        <taxon>Bacteria</taxon>
        <taxon>Pseudomonadati</taxon>
        <taxon>Pseudomonadota</taxon>
        <taxon>Gammaproteobacteria</taxon>
        <taxon>Aeromonadales</taxon>
        <taxon>Aeromonadaceae</taxon>
        <taxon>Aeromonas</taxon>
    </lineage>
</organism>
<evidence type="ECO:0000313" key="12">
    <source>
        <dbReference type="Proteomes" id="UP001491613"/>
    </source>
</evidence>
<dbReference type="EMBL" id="JAZDDP010000002">
    <property type="protein sequence ID" value="MEL3919037.1"/>
    <property type="molecule type" value="Genomic_DNA"/>
</dbReference>
<comment type="caution">
    <text evidence="7">Lacks conserved residue(s) required for the propagation of feature annotation.</text>
</comment>
<dbReference type="OrthoDB" id="13976at2"/>
<accession>A0A175VLJ4</accession>
<dbReference type="RefSeq" id="WP_026458498.1">
    <property type="nucleotide sequence ID" value="NZ_AP027939.1"/>
</dbReference>
<gene>
    <name evidence="9" type="ORF">LCR_06695</name>
    <name evidence="10" type="ORF">V1482_06380</name>
</gene>
<keyword evidence="5 7" id="KW-1133">Transmembrane helix</keyword>
<evidence type="ECO:0000256" key="5">
    <source>
        <dbReference type="ARBA" id="ARBA00022989"/>
    </source>
</evidence>
<feature type="transmembrane region" description="Helical" evidence="7">
    <location>
        <begin position="146"/>
        <end position="167"/>
    </location>
</feature>
<dbReference type="GeneID" id="92811398"/>
<keyword evidence="12" id="KW-1185">Reference proteome</keyword>
<evidence type="ECO:0000256" key="1">
    <source>
        <dbReference type="ARBA" id="ARBA00004651"/>
    </source>
</evidence>
<reference evidence="10 12" key="2">
    <citation type="submission" date="2024-01" db="EMBL/GenBank/DDBJ databases">
        <title>Horizontal gene transfer in Aeromonas trota.</title>
        <authorList>
            <person name="Otero Olarra J.E."/>
            <person name="Perez Valdespino A."/>
        </authorList>
    </citation>
    <scope>NUCLEOTIDE SEQUENCE [LARGE SCALE GENOMIC DNA]</scope>
    <source>
        <strain evidence="10 12">9.1</strain>
    </source>
</reference>
<evidence type="ECO:0000256" key="3">
    <source>
        <dbReference type="ARBA" id="ARBA00022475"/>
    </source>
</evidence>
<feature type="transmembrane region" description="Helical" evidence="7">
    <location>
        <begin position="20"/>
        <end position="42"/>
    </location>
</feature>